<dbReference type="Proteomes" id="UP000004136">
    <property type="component" value="Unassembled WGS sequence"/>
</dbReference>
<name>J9BF85_BACCE</name>
<dbReference type="HOGENOM" id="CLU_3371891_0_0_9"/>
<evidence type="ECO:0000313" key="2">
    <source>
        <dbReference type="Proteomes" id="UP000004136"/>
    </source>
</evidence>
<sequence length="34" mass="3952">MVLEKAAGICMNLNHIYRNMRKYNLVTKILQANS</sequence>
<gene>
    <name evidence="1" type="ORF">IG3_04782</name>
</gene>
<protein>
    <submittedName>
        <fullName evidence="1">Uncharacterized protein</fullName>
    </submittedName>
</protein>
<dbReference type="AlphaFoldDB" id="J9BF85"/>
<organism evidence="1 2">
    <name type="scientific">Bacillus cereus HuA2-1</name>
    <dbReference type="NCBI Taxonomy" id="1053201"/>
    <lineage>
        <taxon>Bacteria</taxon>
        <taxon>Bacillati</taxon>
        <taxon>Bacillota</taxon>
        <taxon>Bacilli</taxon>
        <taxon>Bacillales</taxon>
        <taxon>Bacillaceae</taxon>
        <taxon>Bacillus</taxon>
        <taxon>Bacillus cereus group</taxon>
    </lineage>
</organism>
<evidence type="ECO:0000313" key="1">
    <source>
        <dbReference type="EMBL" id="EJV77399.1"/>
    </source>
</evidence>
<dbReference type="EMBL" id="AHDV01000037">
    <property type="protein sequence ID" value="EJV77399.1"/>
    <property type="molecule type" value="Genomic_DNA"/>
</dbReference>
<proteinExistence type="predicted"/>
<reference evidence="1 2" key="1">
    <citation type="submission" date="2012-04" db="EMBL/GenBank/DDBJ databases">
        <title>The Genome Sequence of Bacillus cereus HuA2-1.</title>
        <authorList>
            <consortium name="The Broad Institute Genome Sequencing Platform"/>
            <consortium name="The Broad Institute Genome Sequencing Center for Infectious Disease"/>
            <person name="Feldgarden M."/>
            <person name="Van der Auwera G.A."/>
            <person name="Mahillon J."/>
            <person name="Duprez V."/>
            <person name="Timmery S."/>
            <person name="Mattelet C."/>
            <person name="Dierick K."/>
            <person name="Sun M."/>
            <person name="Yu Z."/>
            <person name="Zhu L."/>
            <person name="Hu X."/>
            <person name="Shank E.B."/>
            <person name="Swiecicka I."/>
            <person name="Hansen B.M."/>
            <person name="Andrup L."/>
            <person name="Young S.K."/>
            <person name="Zeng Q."/>
            <person name="Gargeya S."/>
            <person name="Fitzgerald M."/>
            <person name="Haas B."/>
            <person name="Abouelleil A."/>
            <person name="Alvarado L."/>
            <person name="Arachchi H.M."/>
            <person name="Berlin A."/>
            <person name="Chapman S.B."/>
            <person name="Goldberg J."/>
            <person name="Griggs A."/>
            <person name="Gujja S."/>
            <person name="Hansen M."/>
            <person name="Howarth C."/>
            <person name="Imamovic A."/>
            <person name="Larimer J."/>
            <person name="McCowen C."/>
            <person name="Montmayeur A."/>
            <person name="Murphy C."/>
            <person name="Neiman D."/>
            <person name="Pearson M."/>
            <person name="Priest M."/>
            <person name="Roberts A."/>
            <person name="Saif S."/>
            <person name="Shea T."/>
            <person name="Sisk P."/>
            <person name="Sykes S."/>
            <person name="Wortman J."/>
            <person name="Nusbaum C."/>
            <person name="Birren B."/>
        </authorList>
    </citation>
    <scope>NUCLEOTIDE SEQUENCE [LARGE SCALE GENOMIC DNA]</scope>
    <source>
        <strain evidence="1 2">HuA2-1</strain>
    </source>
</reference>
<comment type="caution">
    <text evidence="1">The sequence shown here is derived from an EMBL/GenBank/DDBJ whole genome shotgun (WGS) entry which is preliminary data.</text>
</comment>
<accession>J9BF85</accession>